<accession>A0AA38PDE2</accession>
<dbReference type="Proteomes" id="UP001163846">
    <property type="component" value="Unassembled WGS sequence"/>
</dbReference>
<keyword evidence="1" id="KW-0732">Signal</keyword>
<evidence type="ECO:0000313" key="3">
    <source>
        <dbReference type="Proteomes" id="UP001163846"/>
    </source>
</evidence>
<feature type="chain" id="PRO_5041325544" evidence="1">
    <location>
        <begin position="22"/>
        <end position="240"/>
    </location>
</feature>
<name>A0AA38PDE2_9AGAR</name>
<gene>
    <name evidence="2" type="ORF">F5878DRAFT_640024</name>
</gene>
<dbReference type="AlphaFoldDB" id="A0AA38PDE2"/>
<protein>
    <submittedName>
        <fullName evidence="2">Uncharacterized protein</fullName>
    </submittedName>
</protein>
<organism evidence="2 3">
    <name type="scientific">Lentinula raphanica</name>
    <dbReference type="NCBI Taxonomy" id="153919"/>
    <lineage>
        <taxon>Eukaryota</taxon>
        <taxon>Fungi</taxon>
        <taxon>Dikarya</taxon>
        <taxon>Basidiomycota</taxon>
        <taxon>Agaricomycotina</taxon>
        <taxon>Agaricomycetes</taxon>
        <taxon>Agaricomycetidae</taxon>
        <taxon>Agaricales</taxon>
        <taxon>Marasmiineae</taxon>
        <taxon>Omphalotaceae</taxon>
        <taxon>Lentinula</taxon>
    </lineage>
</organism>
<reference evidence="2" key="1">
    <citation type="submission" date="2022-08" db="EMBL/GenBank/DDBJ databases">
        <authorList>
            <consortium name="DOE Joint Genome Institute"/>
            <person name="Min B."/>
            <person name="Riley R."/>
            <person name="Sierra-Patev S."/>
            <person name="Naranjo-Ortiz M."/>
            <person name="Looney B."/>
            <person name="Konkel Z."/>
            <person name="Slot J.C."/>
            <person name="Sakamoto Y."/>
            <person name="Steenwyk J.L."/>
            <person name="Rokas A."/>
            <person name="Carro J."/>
            <person name="Camarero S."/>
            <person name="Ferreira P."/>
            <person name="Molpeceres G."/>
            <person name="Ruiz-Duenas F.J."/>
            <person name="Serrano A."/>
            <person name="Henrissat B."/>
            <person name="Drula E."/>
            <person name="Hughes K.W."/>
            <person name="Mata J.L."/>
            <person name="Ishikawa N.K."/>
            <person name="Vargas-Isla R."/>
            <person name="Ushijima S."/>
            <person name="Smith C.A."/>
            <person name="Ahrendt S."/>
            <person name="Andreopoulos W."/>
            <person name="He G."/>
            <person name="Labutti K."/>
            <person name="Lipzen A."/>
            <person name="Ng V."/>
            <person name="Sandor L."/>
            <person name="Barry K."/>
            <person name="Martinez A.T."/>
            <person name="Xiao Y."/>
            <person name="Gibbons J.G."/>
            <person name="Terashima K."/>
            <person name="Hibbett D.S."/>
            <person name="Grigoriev I.V."/>
        </authorList>
    </citation>
    <scope>NUCLEOTIDE SEQUENCE</scope>
    <source>
        <strain evidence="2">TFB9207</strain>
    </source>
</reference>
<sequence>MRLLLTPILYLGLLCPASVLATPIHATPSSTEVDSTGKIVTRAPSGVPGEGPVTEYSVRAKLRHIRPERNHPHVITKQAAGWLRNGIEIVLPWYLPVLDAHKENRLLDPKTVPDIRSSFRVTQLSYEGSFTHIPEMFKPRPVPEDGIIPGIEPPSSNDGLTDVNHDVYWLDVTVLKPNGSLHARLVICLFDPELFQQDQLTYKEVLDFALNSEAGYGNGHVKERLALGLFKVGPTDFVAP</sequence>
<keyword evidence="3" id="KW-1185">Reference proteome</keyword>
<feature type="signal peptide" evidence="1">
    <location>
        <begin position="1"/>
        <end position="21"/>
    </location>
</feature>
<evidence type="ECO:0000256" key="1">
    <source>
        <dbReference type="SAM" id="SignalP"/>
    </source>
</evidence>
<evidence type="ECO:0000313" key="2">
    <source>
        <dbReference type="EMBL" id="KAJ3840863.1"/>
    </source>
</evidence>
<proteinExistence type="predicted"/>
<comment type="caution">
    <text evidence="2">The sequence shown here is derived from an EMBL/GenBank/DDBJ whole genome shotgun (WGS) entry which is preliminary data.</text>
</comment>
<dbReference type="EMBL" id="MU806060">
    <property type="protein sequence ID" value="KAJ3840863.1"/>
    <property type="molecule type" value="Genomic_DNA"/>
</dbReference>